<evidence type="ECO:0000313" key="3">
    <source>
        <dbReference type="Proteomes" id="UP000018680"/>
    </source>
</evidence>
<dbReference type="Proteomes" id="UP000018680">
    <property type="component" value="Chromosome"/>
</dbReference>
<proteinExistence type="predicted"/>
<dbReference type="STRING" id="1307761.L21SP2_1418"/>
<keyword evidence="2" id="KW-0966">Cell projection</keyword>
<dbReference type="RefSeq" id="WP_024267740.1">
    <property type="nucleotide sequence ID" value="NC_023035.1"/>
</dbReference>
<feature type="domain" description="Flagellar protein FlgJ N-terminal" evidence="1">
    <location>
        <begin position="50"/>
        <end position="98"/>
    </location>
</feature>
<protein>
    <submittedName>
        <fullName evidence="2">Flagellar protein FlgJ (Peptidoglycan hydrolase)</fullName>
    </submittedName>
</protein>
<keyword evidence="2" id="KW-0378">Hydrolase</keyword>
<dbReference type="eggNOG" id="COG3951">
    <property type="taxonomic scope" value="Bacteria"/>
</dbReference>
<reference evidence="2 3" key="1">
    <citation type="journal article" date="2015" name="Stand. Genomic Sci.">
        <title>Complete genome sequence and description of Salinispira pacifica gen. nov., sp. nov., a novel spirochaete isolated form a hypersaline microbial mat.</title>
        <authorList>
            <person name="Ben Hania W."/>
            <person name="Joseph M."/>
            <person name="Schumann P."/>
            <person name="Bunk B."/>
            <person name="Fiebig A."/>
            <person name="Sproer C."/>
            <person name="Klenk H.P."/>
            <person name="Fardeau M.L."/>
            <person name="Spring S."/>
        </authorList>
    </citation>
    <scope>NUCLEOTIDE SEQUENCE [LARGE SCALE GENOMIC DNA]</scope>
    <source>
        <strain evidence="2 3">L21-RPul-D2</strain>
    </source>
</reference>
<dbReference type="InterPro" id="IPR019301">
    <property type="entry name" value="Flagellar_prot_FlgJ_N"/>
</dbReference>
<sequence>MSSIADIMGKYQNIDQNSSLPRVNAQASRDELNEVAQEFESLFVKMMLDSMRDTRNSEDNFTYGGMAEDIFEDMLYTEYASDIARRGDFGIADMIINQFSPNRGQNPGG</sequence>
<gene>
    <name evidence="2" type="ORF">L21SP2_1418</name>
</gene>
<evidence type="ECO:0000259" key="1">
    <source>
        <dbReference type="Pfam" id="PF10135"/>
    </source>
</evidence>
<organism evidence="2 3">
    <name type="scientific">Salinispira pacifica</name>
    <dbReference type="NCBI Taxonomy" id="1307761"/>
    <lineage>
        <taxon>Bacteria</taxon>
        <taxon>Pseudomonadati</taxon>
        <taxon>Spirochaetota</taxon>
        <taxon>Spirochaetia</taxon>
        <taxon>Spirochaetales</taxon>
        <taxon>Spirochaetaceae</taxon>
        <taxon>Salinispira</taxon>
    </lineage>
</organism>
<evidence type="ECO:0000313" key="2">
    <source>
        <dbReference type="EMBL" id="AHC14817.1"/>
    </source>
</evidence>
<keyword evidence="2" id="KW-0969">Cilium</keyword>
<name>V5WG50_9SPIO</name>
<keyword evidence="3" id="KW-1185">Reference proteome</keyword>
<dbReference type="Pfam" id="PF10135">
    <property type="entry name" value="Rod-binding"/>
    <property type="match status" value="1"/>
</dbReference>
<dbReference type="OrthoDB" id="9796740at2"/>
<dbReference type="HOGENOM" id="CLU_2182089_0_0_12"/>
<dbReference type="KEGG" id="slr:L21SP2_1418"/>
<keyword evidence="2" id="KW-0282">Flagellum</keyword>
<accession>V5WG50</accession>
<dbReference type="AlphaFoldDB" id="V5WG50"/>
<dbReference type="EMBL" id="CP006939">
    <property type="protein sequence ID" value="AHC14817.1"/>
    <property type="molecule type" value="Genomic_DNA"/>
</dbReference>
<dbReference type="GO" id="GO:0016787">
    <property type="term" value="F:hydrolase activity"/>
    <property type="evidence" value="ECO:0007669"/>
    <property type="project" value="UniProtKB-KW"/>
</dbReference>